<gene>
    <name evidence="8" type="ORF">C0Q70_20560</name>
</gene>
<comment type="similarity">
    <text evidence="6">Belongs to the mitochondrion-specific ribosomal protein mL54 family.</text>
</comment>
<protein>
    <recommendedName>
        <fullName evidence="7">Large ribosomal subunit protein mL54</fullName>
    </recommendedName>
</protein>
<dbReference type="GO" id="GO:0003735">
    <property type="term" value="F:structural constituent of ribosome"/>
    <property type="evidence" value="ECO:0007669"/>
    <property type="project" value="TreeGrafter"/>
</dbReference>
<dbReference type="InterPro" id="IPR013870">
    <property type="entry name" value="Ribosomal_mL54"/>
</dbReference>
<dbReference type="OrthoDB" id="10252718at2759"/>
<keyword evidence="4" id="KW-0496">Mitochondrion</keyword>
<dbReference type="AlphaFoldDB" id="A0A2T7NFX9"/>
<sequence length="91" mass="11014">MGQPVKKVKLEVETDPKRLVRYCCGANIYITGSDPELKPDSEYPEWLWTLRLDRRPPDLSELDPEDYPYWRRLRKLTLRRKNQLRKVDKIK</sequence>
<dbReference type="GO" id="GO:0005762">
    <property type="term" value="C:mitochondrial large ribosomal subunit"/>
    <property type="evidence" value="ECO:0007669"/>
    <property type="project" value="TreeGrafter"/>
</dbReference>
<keyword evidence="5" id="KW-0687">Ribonucleoprotein</keyword>
<dbReference type="Proteomes" id="UP000245119">
    <property type="component" value="Linkage Group LG13"/>
</dbReference>
<dbReference type="PANTHER" id="PTHR28595:SF1">
    <property type="entry name" value="LARGE RIBOSOMAL SUBUNIT PROTEIN ML54"/>
    <property type="match status" value="1"/>
</dbReference>
<dbReference type="PANTHER" id="PTHR28595">
    <property type="entry name" value="39S RIBOSOMAL PROTEIN L54, MITOCHONDRIAL"/>
    <property type="match status" value="1"/>
</dbReference>
<comment type="caution">
    <text evidence="8">The sequence shown here is derived from an EMBL/GenBank/DDBJ whole genome shotgun (WGS) entry which is preliminary data.</text>
</comment>
<evidence type="ECO:0000256" key="7">
    <source>
        <dbReference type="ARBA" id="ARBA00035179"/>
    </source>
</evidence>
<organism evidence="8 9">
    <name type="scientific">Pomacea canaliculata</name>
    <name type="common">Golden apple snail</name>
    <dbReference type="NCBI Taxonomy" id="400727"/>
    <lineage>
        <taxon>Eukaryota</taxon>
        <taxon>Metazoa</taxon>
        <taxon>Spiralia</taxon>
        <taxon>Lophotrochozoa</taxon>
        <taxon>Mollusca</taxon>
        <taxon>Gastropoda</taxon>
        <taxon>Caenogastropoda</taxon>
        <taxon>Architaenioglossa</taxon>
        <taxon>Ampullarioidea</taxon>
        <taxon>Ampullariidae</taxon>
        <taxon>Pomacea</taxon>
    </lineage>
</organism>
<evidence type="ECO:0000313" key="8">
    <source>
        <dbReference type="EMBL" id="PVD20066.1"/>
    </source>
</evidence>
<keyword evidence="3" id="KW-0689">Ribosomal protein</keyword>
<evidence type="ECO:0000256" key="3">
    <source>
        <dbReference type="ARBA" id="ARBA00022980"/>
    </source>
</evidence>
<accession>A0A2T7NFX9</accession>
<dbReference type="EMBL" id="PZQS01000013">
    <property type="protein sequence ID" value="PVD20066.1"/>
    <property type="molecule type" value="Genomic_DNA"/>
</dbReference>
<proteinExistence type="inferred from homology"/>
<evidence type="ECO:0000256" key="5">
    <source>
        <dbReference type="ARBA" id="ARBA00023274"/>
    </source>
</evidence>
<comment type="subcellular location">
    <subcellularLocation>
        <location evidence="1">Mitochondrion</location>
    </subcellularLocation>
</comment>
<keyword evidence="9" id="KW-1185">Reference proteome</keyword>
<evidence type="ECO:0000256" key="1">
    <source>
        <dbReference type="ARBA" id="ARBA00004173"/>
    </source>
</evidence>
<reference evidence="8 9" key="1">
    <citation type="submission" date="2018-04" db="EMBL/GenBank/DDBJ databases">
        <title>The genome of golden apple snail Pomacea canaliculata provides insight into stress tolerance and invasive adaptation.</title>
        <authorList>
            <person name="Liu C."/>
            <person name="Liu B."/>
            <person name="Ren Y."/>
            <person name="Zhang Y."/>
            <person name="Wang H."/>
            <person name="Li S."/>
            <person name="Jiang F."/>
            <person name="Yin L."/>
            <person name="Zhang G."/>
            <person name="Qian W."/>
            <person name="Fan W."/>
        </authorList>
    </citation>
    <scope>NUCLEOTIDE SEQUENCE [LARGE SCALE GENOMIC DNA]</scope>
    <source>
        <strain evidence="8">SZHN2017</strain>
        <tissue evidence="8">Muscle</tissue>
    </source>
</reference>
<name>A0A2T7NFX9_POMCA</name>
<dbReference type="Pfam" id="PF08561">
    <property type="entry name" value="Ribosomal_L37"/>
    <property type="match status" value="1"/>
</dbReference>
<evidence type="ECO:0000256" key="4">
    <source>
        <dbReference type="ARBA" id="ARBA00023128"/>
    </source>
</evidence>
<evidence type="ECO:0000256" key="6">
    <source>
        <dbReference type="ARBA" id="ARBA00033752"/>
    </source>
</evidence>
<evidence type="ECO:0000256" key="2">
    <source>
        <dbReference type="ARBA" id="ARBA00022946"/>
    </source>
</evidence>
<evidence type="ECO:0000313" key="9">
    <source>
        <dbReference type="Proteomes" id="UP000245119"/>
    </source>
</evidence>
<dbReference type="STRING" id="400727.A0A2T7NFX9"/>
<keyword evidence="2" id="KW-0809">Transit peptide</keyword>